<dbReference type="Pfam" id="PF00472">
    <property type="entry name" value="RF-1"/>
    <property type="match status" value="1"/>
</dbReference>
<reference evidence="7" key="1">
    <citation type="journal article" date="2015" name="PLoS ONE">
        <title>Comprehensive Evaluation of Toxoplasma gondii VEG and Neospora caninum LIV Genomes with Tachyzoite Stage Transcriptome and Proteome Defines Novel Transcript Features.</title>
        <authorList>
            <person name="Ramaprasad A."/>
            <person name="Mourier T."/>
            <person name="Naeem R."/>
            <person name="Malas T.B."/>
            <person name="Moussa E."/>
            <person name="Panigrahi A."/>
            <person name="Vermont S.J."/>
            <person name="Otto T.D."/>
            <person name="Wastling J."/>
            <person name="Pain A."/>
        </authorList>
    </citation>
    <scope>NUCLEOTIDE SEQUENCE</scope>
    <source>
        <strain evidence="7">Liverpool</strain>
    </source>
</reference>
<feature type="domain" description="Prokaryotic-type class I peptide chain release factors" evidence="6">
    <location>
        <begin position="330"/>
        <end position="439"/>
    </location>
</feature>
<gene>
    <name evidence="7" type="ORF">BN1204_044135</name>
</gene>
<evidence type="ECO:0000313" key="7">
    <source>
        <dbReference type="EMBL" id="CEL68666.1"/>
    </source>
</evidence>
<dbReference type="SUPFAM" id="SSF75620">
    <property type="entry name" value="Release factor"/>
    <property type="match status" value="1"/>
</dbReference>
<feature type="compositionally biased region" description="Basic residues" evidence="5">
    <location>
        <begin position="435"/>
        <end position="444"/>
    </location>
</feature>
<accession>A0A0F7UHY0</accession>
<dbReference type="PANTHER" id="PTHR46203">
    <property type="entry name" value="PROBABLE PEPTIDE CHAIN RELEASE FACTOR C12ORF65"/>
    <property type="match status" value="1"/>
</dbReference>
<comment type="subcellular location">
    <subcellularLocation>
        <location evidence="1">Mitochondrion</location>
    </subcellularLocation>
</comment>
<evidence type="ECO:0000256" key="5">
    <source>
        <dbReference type="SAM" id="MobiDB-lite"/>
    </source>
</evidence>
<proteinExistence type="inferred from homology"/>
<evidence type="ECO:0000256" key="4">
    <source>
        <dbReference type="ARBA" id="ARBA00023128"/>
    </source>
</evidence>
<evidence type="ECO:0000256" key="1">
    <source>
        <dbReference type="ARBA" id="ARBA00004173"/>
    </source>
</evidence>
<organism evidence="7">
    <name type="scientific">Neospora caninum (strain Liverpool)</name>
    <dbReference type="NCBI Taxonomy" id="572307"/>
    <lineage>
        <taxon>Eukaryota</taxon>
        <taxon>Sar</taxon>
        <taxon>Alveolata</taxon>
        <taxon>Apicomplexa</taxon>
        <taxon>Conoidasida</taxon>
        <taxon>Coccidia</taxon>
        <taxon>Eucoccidiorida</taxon>
        <taxon>Eimeriorina</taxon>
        <taxon>Sarcocystidae</taxon>
        <taxon>Neospora</taxon>
    </lineage>
</organism>
<keyword evidence="3" id="KW-0809">Transit peptide</keyword>
<evidence type="ECO:0000256" key="3">
    <source>
        <dbReference type="ARBA" id="ARBA00022946"/>
    </source>
</evidence>
<name>A0A0F7UHY0_NEOCL</name>
<feature type="region of interest" description="Disordered" evidence="5">
    <location>
        <begin position="396"/>
        <end position="444"/>
    </location>
</feature>
<dbReference type="InterPro" id="IPR000352">
    <property type="entry name" value="Pep_chain_release_fac_I"/>
</dbReference>
<protein>
    <submittedName>
        <fullName evidence="7">Peptidyl-tRNA hydrolase domain-containing protein, putative</fullName>
    </submittedName>
</protein>
<dbReference type="InterPro" id="IPR045853">
    <property type="entry name" value="Pep_chain_release_fac_I_sf"/>
</dbReference>
<dbReference type="EMBL" id="LN714484">
    <property type="protein sequence ID" value="CEL68666.1"/>
    <property type="molecule type" value="Genomic_DNA"/>
</dbReference>
<comment type="similarity">
    <text evidence="2">Belongs to the prokaryotic/mitochondrial release factor family.</text>
</comment>
<dbReference type="Gene3D" id="3.30.160.20">
    <property type="match status" value="1"/>
</dbReference>
<sequence>MKVQSFTFLDCVCSASLFRKRRLSTWVAFLFLTLCGFCRLARFQSHCLRISDLGRHSFAHLQSPNRLSLLFAPHGREENDCFVDRAAPPHLGVRHHAHQHRHSLSSGSRSYRYPIKPSSRAAFHEFDAFCFTSKEVRLSSITRESLSVSSPQLLPGTEGVPAFFSSRGLSGCFSAGSFLQTVASFRFRSPSRPQRPRGRWNDMLAPPSALPLLQSTSGHQSVFPALLERSETRPAVSSLHHRAPVDFREVRHSTSGGSLVAPTDRDGFLARTDDAKLDPPENSQEACHLPGSERTFQSSETADLLCSRGGECLLDRSVWARKLSEFGTNVEDVVEQCVKGGGKGGQKINKTNSCVVIVHLPRGLVIRCQQSRSQRKNRIRARGLLLQKLQESLLQHHQHIRDTEEKERRRNRQPTEAQKARVRAEKQRHSERKEQRRRISSFDV</sequence>
<keyword evidence="7" id="KW-0378">Hydrolase</keyword>
<dbReference type="GO" id="GO:0003747">
    <property type="term" value="F:translation release factor activity"/>
    <property type="evidence" value="ECO:0007669"/>
    <property type="project" value="InterPro"/>
</dbReference>
<dbReference type="PANTHER" id="PTHR46203:SF1">
    <property type="entry name" value="MITOCHONDRIAL TRANSLATION RELEASE FACTOR IN RESCUE"/>
    <property type="match status" value="1"/>
</dbReference>
<evidence type="ECO:0000256" key="2">
    <source>
        <dbReference type="ARBA" id="ARBA00010835"/>
    </source>
</evidence>
<dbReference type="GO" id="GO:0005739">
    <property type="term" value="C:mitochondrion"/>
    <property type="evidence" value="ECO:0007669"/>
    <property type="project" value="UniProtKB-SubCell"/>
</dbReference>
<evidence type="ECO:0000259" key="6">
    <source>
        <dbReference type="Pfam" id="PF00472"/>
    </source>
</evidence>
<dbReference type="GO" id="GO:0016787">
    <property type="term" value="F:hydrolase activity"/>
    <property type="evidence" value="ECO:0007669"/>
    <property type="project" value="UniProtKB-KW"/>
</dbReference>
<dbReference type="AlphaFoldDB" id="A0A0F7UHY0"/>
<dbReference type="InterPro" id="IPR052405">
    <property type="entry name" value="Mito_Transl_Release_Factor"/>
</dbReference>
<keyword evidence="4" id="KW-0496">Mitochondrion</keyword>
<feature type="compositionally biased region" description="Basic and acidic residues" evidence="5">
    <location>
        <begin position="418"/>
        <end position="434"/>
    </location>
</feature>